<dbReference type="KEGG" id="pect:BN1012_Phect503"/>
<evidence type="ECO:0000256" key="1">
    <source>
        <dbReference type="SAM" id="SignalP"/>
    </source>
</evidence>
<dbReference type="STRING" id="1458461.BN1012_Phect503"/>
<keyword evidence="4" id="KW-1185">Reference proteome</keyword>
<accession>X5MC23</accession>
<organism evidence="3 4">
    <name type="scientific">Candidatus Phaeomarinibacter ectocarpi</name>
    <dbReference type="NCBI Taxonomy" id="1458461"/>
    <lineage>
        <taxon>Bacteria</taxon>
        <taxon>Pseudomonadati</taxon>
        <taxon>Pseudomonadota</taxon>
        <taxon>Alphaproteobacteria</taxon>
        <taxon>Hyphomicrobiales</taxon>
        <taxon>Parvibaculaceae</taxon>
        <taxon>Candidatus Phaeomarinibacter</taxon>
    </lineage>
</organism>
<dbReference type="HOGENOM" id="CLU_1861569_0_0_5"/>
<dbReference type="RefSeq" id="WP_052535092.1">
    <property type="nucleotide sequence ID" value="NZ_HG966617.1"/>
</dbReference>
<dbReference type="OrthoDB" id="6106486at2"/>
<protein>
    <recommendedName>
        <fullName evidence="2">DM13 domain-containing protein</fullName>
    </recommendedName>
</protein>
<dbReference type="PROSITE" id="PS51549">
    <property type="entry name" value="DM13"/>
    <property type="match status" value="1"/>
</dbReference>
<evidence type="ECO:0000313" key="4">
    <source>
        <dbReference type="Proteomes" id="UP000032160"/>
    </source>
</evidence>
<feature type="chain" id="PRO_5004958262" description="DM13 domain-containing protein" evidence="1">
    <location>
        <begin position="27"/>
        <end position="137"/>
    </location>
</feature>
<feature type="signal peptide" evidence="1">
    <location>
        <begin position="1"/>
        <end position="26"/>
    </location>
</feature>
<sequence>MTFKTFFAAAAIAVSSLFAVVLPASADTHNAARAFDVAEKPLDGSWSIETREDGAYIVLSDDFRTSNAPDLKIFLSQQDVNDVRDNTATNNAVLVSKLDSTSGAQEYKLPADFSTDAYTSVLIHCEQFSVFWGGANL</sequence>
<dbReference type="Pfam" id="PF10517">
    <property type="entry name" value="DM13"/>
    <property type="match status" value="1"/>
</dbReference>
<feature type="domain" description="DM13" evidence="2">
    <location>
        <begin position="32"/>
        <end position="137"/>
    </location>
</feature>
<gene>
    <name evidence="3" type="ORF">BN1012_Phect503</name>
</gene>
<proteinExistence type="predicted"/>
<keyword evidence="1" id="KW-0732">Signal</keyword>
<dbReference type="InterPro" id="IPR019545">
    <property type="entry name" value="DM13_domain"/>
</dbReference>
<evidence type="ECO:0000259" key="2">
    <source>
        <dbReference type="PROSITE" id="PS51549"/>
    </source>
</evidence>
<dbReference type="Proteomes" id="UP000032160">
    <property type="component" value="Chromosome I"/>
</dbReference>
<dbReference type="EMBL" id="HG966617">
    <property type="protein sequence ID" value="CDO58717.1"/>
    <property type="molecule type" value="Genomic_DNA"/>
</dbReference>
<evidence type="ECO:0000313" key="3">
    <source>
        <dbReference type="EMBL" id="CDO58717.1"/>
    </source>
</evidence>
<reference evidence="3 4" key="1">
    <citation type="journal article" date="2014" name="Front. Genet.">
        <title>Genome and metabolic network of "Candidatus Phaeomarinobacter ectocarpi" Ec32, a new candidate genus of Alphaproteobacteria frequently associated with brown algae.</title>
        <authorList>
            <person name="Dittami S.M."/>
            <person name="Barbeyron T."/>
            <person name="Boyen C."/>
            <person name="Cambefort J."/>
            <person name="Collet G."/>
            <person name="Delage L."/>
            <person name="Gobet A."/>
            <person name="Groisillier A."/>
            <person name="Leblanc C."/>
            <person name="Michel G."/>
            <person name="Scornet D."/>
            <person name="Siegel A."/>
            <person name="Tapia J.E."/>
            <person name="Tonon T."/>
        </authorList>
    </citation>
    <scope>NUCLEOTIDE SEQUENCE [LARGE SCALE GENOMIC DNA]</scope>
    <source>
        <strain evidence="3 4">Ec32</strain>
    </source>
</reference>
<name>X5MC23_9HYPH</name>
<dbReference type="AlphaFoldDB" id="X5MC23"/>